<sequence>MTAVLVAQFINGLVTNPGWEWDVFAQFFSAPVTLKAVWLTLQLTFYGTVLGFALGIVLAFMRLSASPFLRTVAYGYIWTFRSIPLIVQLLFWFNLAYLYKELQFGIPFGPGFFTFDTMNLVGAVSAAVLGLALHQAAYAAEIVRGGVLAVGGEQLEAAAALGIPKFRQLRRIVLPQAMRSILPNAANEIISLFKGTSIVSVMAIGELFYQVQVVYGRSGRVVPLLMVATAWYILLTTALSVIQYYVERHYSKGPCDERTQRCHGRDPLRTQELRLPRSAARYRSVGAARRGDGHPRPSGSGKSTLLRTINHLEKVDQGWISVDGTLVGYRRDGNKLYELREREVLRQRTKIGFVFQNFNLFPHLTVVENIIEAPVSALRRPRKEAVEAAEKLLARVGLADKATAYPAQLSGGQQQRVAIARALALEPKLLLFDEPTSALDPELVGEVLDVIKDLAHGGTTMIVVTHEIGFAREVADTVVFMDEGRIVEQGPPADVLDHPTQERTRAFLSKVL</sequence>
<dbReference type="CDD" id="cd03262">
    <property type="entry name" value="ABC_HisP_GlnQ"/>
    <property type="match status" value="1"/>
</dbReference>
<comment type="caution">
    <text evidence="13">The sequence shown here is derived from an EMBL/GenBank/DDBJ whole genome shotgun (WGS) entry which is preliminary data.</text>
</comment>
<feature type="domain" description="ABC transmembrane type-1" evidence="12">
    <location>
        <begin position="37"/>
        <end position="243"/>
    </location>
</feature>
<dbReference type="Pfam" id="PF00005">
    <property type="entry name" value="ABC_tran"/>
    <property type="match status" value="1"/>
</dbReference>
<feature type="domain" description="ABC transporter" evidence="11">
    <location>
        <begin position="262"/>
        <end position="508"/>
    </location>
</feature>
<keyword evidence="4" id="KW-1003">Cell membrane</keyword>
<dbReference type="NCBIfam" id="TIGR01726">
    <property type="entry name" value="HEQRo_perm_3TM"/>
    <property type="match status" value="1"/>
</dbReference>
<dbReference type="Proteomes" id="UP000498740">
    <property type="component" value="Unassembled WGS sequence"/>
</dbReference>
<dbReference type="InterPro" id="IPR010065">
    <property type="entry name" value="AA_ABC_transptr_permease_3TM"/>
</dbReference>
<reference evidence="13 14" key="1">
    <citation type="submission" date="2020-05" db="EMBL/GenBank/DDBJ databases">
        <title>Whole genome shotgun sequence of Streptomyces microflavus NBRC 13062.</title>
        <authorList>
            <person name="Komaki H."/>
            <person name="Tamura T."/>
        </authorList>
    </citation>
    <scope>NUCLEOTIDE SEQUENCE [LARGE SCALE GENOMIC DNA]</scope>
    <source>
        <strain evidence="13 14">NBRC 13062</strain>
    </source>
</reference>
<comment type="similarity">
    <text evidence="10">Belongs to the binding-protein-dependent transport system permease family.</text>
</comment>
<comment type="subcellular location">
    <subcellularLocation>
        <location evidence="1 10">Cell membrane</location>
        <topology evidence="1 10">Multi-pass membrane protein</topology>
    </subcellularLocation>
</comment>
<evidence type="ECO:0000256" key="3">
    <source>
        <dbReference type="ARBA" id="ARBA00022448"/>
    </source>
</evidence>
<dbReference type="SMART" id="SM00382">
    <property type="entry name" value="AAA"/>
    <property type="match status" value="1"/>
</dbReference>
<dbReference type="PROSITE" id="PS50893">
    <property type="entry name" value="ABC_TRANSPORTER_2"/>
    <property type="match status" value="1"/>
</dbReference>
<dbReference type="InterPro" id="IPR003439">
    <property type="entry name" value="ABC_transporter-like_ATP-bd"/>
</dbReference>
<dbReference type="InterPro" id="IPR027417">
    <property type="entry name" value="P-loop_NTPase"/>
</dbReference>
<keyword evidence="7" id="KW-0067">ATP-binding</keyword>
<dbReference type="AlphaFoldDB" id="A0A7J0CMF2"/>
<dbReference type="PANTHER" id="PTHR43166:SF4">
    <property type="entry name" value="PHOSPHONATES IMPORT ATP-BINDING PROTEIN PHNC"/>
    <property type="match status" value="1"/>
</dbReference>
<dbReference type="InterPro" id="IPR017871">
    <property type="entry name" value="ABC_transporter-like_CS"/>
</dbReference>
<dbReference type="GO" id="GO:0005524">
    <property type="term" value="F:ATP binding"/>
    <property type="evidence" value="ECO:0007669"/>
    <property type="project" value="UniProtKB-KW"/>
</dbReference>
<keyword evidence="9 10" id="KW-0472">Membrane</keyword>
<evidence type="ECO:0000256" key="1">
    <source>
        <dbReference type="ARBA" id="ARBA00004651"/>
    </source>
</evidence>
<gene>
    <name evidence="13" type="ORF">Smic_14230</name>
</gene>
<feature type="transmembrane region" description="Helical" evidence="10">
    <location>
        <begin position="36"/>
        <end position="61"/>
    </location>
</feature>
<dbReference type="GO" id="GO:0016887">
    <property type="term" value="F:ATP hydrolysis activity"/>
    <property type="evidence" value="ECO:0007669"/>
    <property type="project" value="InterPro"/>
</dbReference>
<dbReference type="Gene3D" id="3.40.50.300">
    <property type="entry name" value="P-loop containing nucleotide triphosphate hydrolases"/>
    <property type="match status" value="1"/>
</dbReference>
<comment type="similarity">
    <text evidence="2">Belongs to the ABC transporter superfamily.</text>
</comment>
<evidence type="ECO:0000313" key="13">
    <source>
        <dbReference type="EMBL" id="GFN02867.1"/>
    </source>
</evidence>
<dbReference type="EMBL" id="BLWD01000001">
    <property type="protein sequence ID" value="GFN02867.1"/>
    <property type="molecule type" value="Genomic_DNA"/>
</dbReference>
<evidence type="ECO:0000256" key="5">
    <source>
        <dbReference type="ARBA" id="ARBA00022692"/>
    </source>
</evidence>
<name>A0A7J0CMF2_STRMI</name>
<dbReference type="PROSITE" id="PS00211">
    <property type="entry name" value="ABC_TRANSPORTER_1"/>
    <property type="match status" value="1"/>
</dbReference>
<dbReference type="PANTHER" id="PTHR43166">
    <property type="entry name" value="AMINO ACID IMPORT ATP-BINDING PROTEIN"/>
    <property type="match status" value="1"/>
</dbReference>
<evidence type="ECO:0000313" key="14">
    <source>
        <dbReference type="Proteomes" id="UP000498740"/>
    </source>
</evidence>
<dbReference type="GO" id="GO:0043190">
    <property type="term" value="C:ATP-binding cassette (ABC) transporter complex"/>
    <property type="evidence" value="ECO:0007669"/>
    <property type="project" value="InterPro"/>
</dbReference>
<feature type="transmembrane region" description="Helical" evidence="10">
    <location>
        <begin position="221"/>
        <end position="246"/>
    </location>
</feature>
<feature type="transmembrane region" description="Helical" evidence="10">
    <location>
        <begin position="73"/>
        <end position="93"/>
    </location>
</feature>
<dbReference type="SUPFAM" id="SSF161098">
    <property type="entry name" value="MetI-like"/>
    <property type="match status" value="1"/>
</dbReference>
<dbReference type="InterPro" id="IPR035906">
    <property type="entry name" value="MetI-like_sf"/>
</dbReference>
<dbReference type="Gene3D" id="1.10.3720.10">
    <property type="entry name" value="MetI-like"/>
    <property type="match status" value="1"/>
</dbReference>
<dbReference type="SUPFAM" id="SSF52540">
    <property type="entry name" value="P-loop containing nucleoside triphosphate hydrolases"/>
    <property type="match status" value="1"/>
</dbReference>
<evidence type="ECO:0000256" key="7">
    <source>
        <dbReference type="ARBA" id="ARBA00022840"/>
    </source>
</evidence>
<keyword evidence="8 10" id="KW-1133">Transmembrane helix</keyword>
<proteinExistence type="inferred from homology"/>
<evidence type="ECO:0000256" key="6">
    <source>
        <dbReference type="ARBA" id="ARBA00022741"/>
    </source>
</evidence>
<dbReference type="InterPro" id="IPR050086">
    <property type="entry name" value="MetN_ABC_transporter-like"/>
</dbReference>
<evidence type="ECO:0000259" key="11">
    <source>
        <dbReference type="PROSITE" id="PS50893"/>
    </source>
</evidence>
<evidence type="ECO:0000256" key="2">
    <source>
        <dbReference type="ARBA" id="ARBA00005417"/>
    </source>
</evidence>
<dbReference type="CDD" id="cd06261">
    <property type="entry name" value="TM_PBP2"/>
    <property type="match status" value="1"/>
</dbReference>
<accession>A0A7J0CMF2</accession>
<evidence type="ECO:0000256" key="4">
    <source>
        <dbReference type="ARBA" id="ARBA00022475"/>
    </source>
</evidence>
<evidence type="ECO:0000256" key="9">
    <source>
        <dbReference type="ARBA" id="ARBA00023136"/>
    </source>
</evidence>
<protein>
    <submittedName>
        <fullName evidence="13">Uncharacterized protein</fullName>
    </submittedName>
</protein>
<dbReference type="PROSITE" id="PS50928">
    <property type="entry name" value="ABC_TM1"/>
    <property type="match status" value="1"/>
</dbReference>
<keyword evidence="3 10" id="KW-0813">Transport</keyword>
<keyword evidence="5 10" id="KW-0812">Transmembrane</keyword>
<dbReference type="Pfam" id="PF00528">
    <property type="entry name" value="BPD_transp_1"/>
    <property type="match status" value="1"/>
</dbReference>
<dbReference type="InterPro" id="IPR003593">
    <property type="entry name" value="AAA+_ATPase"/>
</dbReference>
<keyword evidence="6" id="KW-0547">Nucleotide-binding</keyword>
<organism evidence="13 14">
    <name type="scientific">Streptomyces microflavus</name>
    <name type="common">Streptomyces lipmanii</name>
    <dbReference type="NCBI Taxonomy" id="1919"/>
    <lineage>
        <taxon>Bacteria</taxon>
        <taxon>Bacillati</taxon>
        <taxon>Actinomycetota</taxon>
        <taxon>Actinomycetes</taxon>
        <taxon>Kitasatosporales</taxon>
        <taxon>Streptomycetaceae</taxon>
        <taxon>Streptomyces</taxon>
    </lineage>
</organism>
<dbReference type="InterPro" id="IPR000515">
    <property type="entry name" value="MetI-like"/>
</dbReference>
<evidence type="ECO:0000256" key="8">
    <source>
        <dbReference type="ARBA" id="ARBA00022989"/>
    </source>
</evidence>
<dbReference type="GO" id="GO:0022857">
    <property type="term" value="F:transmembrane transporter activity"/>
    <property type="evidence" value="ECO:0007669"/>
    <property type="project" value="InterPro"/>
</dbReference>
<evidence type="ECO:0000259" key="12">
    <source>
        <dbReference type="PROSITE" id="PS50928"/>
    </source>
</evidence>
<evidence type="ECO:0000256" key="10">
    <source>
        <dbReference type="RuleBase" id="RU363032"/>
    </source>
</evidence>